<dbReference type="InterPro" id="IPR012910">
    <property type="entry name" value="Plug_dom"/>
</dbReference>
<evidence type="ECO:0000256" key="5">
    <source>
        <dbReference type="ARBA" id="ARBA00022729"/>
    </source>
</evidence>
<evidence type="ECO:0000256" key="4">
    <source>
        <dbReference type="ARBA" id="ARBA00022692"/>
    </source>
</evidence>
<comment type="caution">
    <text evidence="15">The sequence shown here is derived from an EMBL/GenBank/DDBJ whole genome shotgun (WGS) entry which is preliminary data.</text>
</comment>
<keyword evidence="6 11" id="KW-0798">TonB box</keyword>
<evidence type="ECO:0000256" key="11">
    <source>
        <dbReference type="RuleBase" id="RU003357"/>
    </source>
</evidence>
<accession>A0ABU3YCQ4</accession>
<dbReference type="SUPFAM" id="SSF56935">
    <property type="entry name" value="Porins"/>
    <property type="match status" value="1"/>
</dbReference>
<name>A0ABU3YCQ4_9SPHN</name>
<evidence type="ECO:0000256" key="7">
    <source>
        <dbReference type="ARBA" id="ARBA00023136"/>
    </source>
</evidence>
<dbReference type="Gene3D" id="2.170.130.10">
    <property type="entry name" value="TonB-dependent receptor, plug domain"/>
    <property type="match status" value="1"/>
</dbReference>
<evidence type="ECO:0000256" key="1">
    <source>
        <dbReference type="ARBA" id="ARBA00004571"/>
    </source>
</evidence>
<reference evidence="15 16" key="1">
    <citation type="submission" date="2023-10" db="EMBL/GenBank/DDBJ databases">
        <title>Sphingomonas sp. HF-S4 16S ribosomal RNA gene Genome sequencing and assembly.</title>
        <authorList>
            <person name="Lee H."/>
        </authorList>
    </citation>
    <scope>NUCLEOTIDE SEQUENCE [LARGE SCALE GENOMIC DNA]</scope>
    <source>
        <strain evidence="15 16">HF-S4</strain>
    </source>
</reference>
<keyword evidence="8 15" id="KW-0675">Receptor</keyword>
<dbReference type="EMBL" id="JAWJEJ010000002">
    <property type="protein sequence ID" value="MDV3459163.1"/>
    <property type="molecule type" value="Genomic_DNA"/>
</dbReference>
<dbReference type="Gene3D" id="2.40.170.20">
    <property type="entry name" value="TonB-dependent receptor, beta-barrel domain"/>
    <property type="match status" value="1"/>
</dbReference>
<keyword evidence="7 10" id="KW-0472">Membrane</keyword>
<dbReference type="InterPro" id="IPR039426">
    <property type="entry name" value="TonB-dep_rcpt-like"/>
</dbReference>
<evidence type="ECO:0000256" key="8">
    <source>
        <dbReference type="ARBA" id="ARBA00023170"/>
    </source>
</evidence>
<organism evidence="15 16">
    <name type="scientific">Sphingomonas agrestis</name>
    <dbReference type="NCBI Taxonomy" id="3080540"/>
    <lineage>
        <taxon>Bacteria</taxon>
        <taxon>Pseudomonadati</taxon>
        <taxon>Pseudomonadota</taxon>
        <taxon>Alphaproteobacteria</taxon>
        <taxon>Sphingomonadales</taxon>
        <taxon>Sphingomonadaceae</taxon>
        <taxon>Sphingomonas</taxon>
    </lineage>
</organism>
<evidence type="ECO:0000259" key="14">
    <source>
        <dbReference type="Pfam" id="PF07715"/>
    </source>
</evidence>
<evidence type="ECO:0000256" key="9">
    <source>
        <dbReference type="ARBA" id="ARBA00023237"/>
    </source>
</evidence>
<dbReference type="PANTHER" id="PTHR30069:SF29">
    <property type="entry name" value="HEMOGLOBIN AND HEMOGLOBIN-HAPTOGLOBIN-BINDING PROTEIN 1-RELATED"/>
    <property type="match status" value="1"/>
</dbReference>
<dbReference type="InterPro" id="IPR000408">
    <property type="entry name" value="Reg_chr_condens"/>
</dbReference>
<dbReference type="InterPro" id="IPR036942">
    <property type="entry name" value="Beta-barrel_TonB_sf"/>
</dbReference>
<dbReference type="PANTHER" id="PTHR30069">
    <property type="entry name" value="TONB-DEPENDENT OUTER MEMBRANE RECEPTOR"/>
    <property type="match status" value="1"/>
</dbReference>
<evidence type="ECO:0000313" key="15">
    <source>
        <dbReference type="EMBL" id="MDV3459163.1"/>
    </source>
</evidence>
<keyword evidence="5 12" id="KW-0732">Signal</keyword>
<feature type="chain" id="PRO_5046118402" evidence="12">
    <location>
        <begin position="23"/>
        <end position="888"/>
    </location>
</feature>
<keyword evidence="2 10" id="KW-0813">Transport</keyword>
<feature type="signal peptide" evidence="12">
    <location>
        <begin position="1"/>
        <end position="22"/>
    </location>
</feature>
<dbReference type="InterPro" id="IPR000531">
    <property type="entry name" value="Beta-barrel_TonB"/>
</dbReference>
<proteinExistence type="inferred from homology"/>
<keyword evidence="4 10" id="KW-0812">Transmembrane</keyword>
<keyword evidence="3 10" id="KW-1134">Transmembrane beta strand</keyword>
<evidence type="ECO:0000256" key="10">
    <source>
        <dbReference type="PROSITE-ProRule" id="PRU01360"/>
    </source>
</evidence>
<evidence type="ECO:0000256" key="12">
    <source>
        <dbReference type="SAM" id="SignalP"/>
    </source>
</evidence>
<evidence type="ECO:0000256" key="3">
    <source>
        <dbReference type="ARBA" id="ARBA00022452"/>
    </source>
</evidence>
<dbReference type="Proteomes" id="UP001273531">
    <property type="component" value="Unassembled WGS sequence"/>
</dbReference>
<sequence>MRTKLFAGVAFAALMIPASAFAQSSGTIDSEEGTEIVVTGSRVDNGVSGVIVPDTSKAKGVLTQEFIQRQAPGQSVNDIINQLPGVSFQNNDPFGSSGGTLTIRGFDSSRISQTFDGVPLNDSGNYAIYSNQQLDPELIEQVNVNLGTTDIDSPTAGATGSTVNYRTRLPGQDFGVKLSGSAGDFDFFRIFGMVDTGEFTSFGTRAFFAASTARNRSPFNADAKVEKQQYNGRLYQPIGSNGDFISIAGHYNENRNNFQGSVPLRTDTAAVTGGRVVGPNSSNRFPITTDEREYTVADCSITNTARPGVADTANTCGSIFDERFNPSNTGNIRVGSRFTLADGLTLYVDPSYQYVKANGGGTVVGQEARRDVFPAGGAANCNTTANGVAVNCQTGYIGGIPYFGRDLNGDGDLLDTIRLVAPNQTQTHRIGVIASIRYEITPDQTVRLAYTYDRARHRQTGETGYLQLNGKPVDVFPVNNGLTDANGRVLQRRDRLSFAILHKVAAEYNGNFFDDTVHITAGLGLPFLKRNLTNNCITSSAAGFVECFTDDAAAQAAWLAGTPTQPAVGVLPAFPTQGPQQRILNYKKALPSIGYVADISSNFSLFGNYSKSIQVPGTDNLYNSFYFPSTAAQANPAPETTDNFDTGIRYRSSKVQAQAVAWYTDYKNRLAQSYDVELERSIYRNLGTVKKFGFDGSVAFRPIPEFSVYAFGSYLDSEIQNDVVVGRTTAAGPLGPVGSPIYAPTAGKREAGSPVYTFGGGAQGSIGPVDLGVNVKRTGPRYVYDTNEPVRAIVAGTTYEVFGTKTPAYTLVDLNARVGLEWAGLNKNTFFQLNVLNVFDELFVGGFQGNINQGPTFSPNGTITNYGSAPNSQIGYPRTFIGSLVVGF</sequence>
<gene>
    <name evidence="15" type="ORF">RZN05_19355</name>
</gene>
<dbReference type="PROSITE" id="PS52016">
    <property type="entry name" value="TONB_DEPENDENT_REC_3"/>
    <property type="match status" value="1"/>
</dbReference>
<dbReference type="Pfam" id="PF00593">
    <property type="entry name" value="TonB_dep_Rec_b-barrel"/>
    <property type="match status" value="1"/>
</dbReference>
<feature type="domain" description="TonB-dependent receptor plug" evidence="14">
    <location>
        <begin position="54"/>
        <end position="151"/>
    </location>
</feature>
<evidence type="ECO:0000256" key="2">
    <source>
        <dbReference type="ARBA" id="ARBA00022448"/>
    </source>
</evidence>
<protein>
    <submittedName>
        <fullName evidence="15">TonB-dependent receptor</fullName>
    </submittedName>
</protein>
<dbReference type="RefSeq" id="WP_317228319.1">
    <property type="nucleotide sequence ID" value="NZ_JAWJEJ010000002.1"/>
</dbReference>
<comment type="similarity">
    <text evidence="10 11">Belongs to the TonB-dependent receptor family.</text>
</comment>
<feature type="domain" description="TonB-dependent receptor-like beta-barrel" evidence="13">
    <location>
        <begin position="319"/>
        <end position="838"/>
    </location>
</feature>
<evidence type="ECO:0000256" key="6">
    <source>
        <dbReference type="ARBA" id="ARBA00023077"/>
    </source>
</evidence>
<evidence type="ECO:0000313" key="16">
    <source>
        <dbReference type="Proteomes" id="UP001273531"/>
    </source>
</evidence>
<keyword evidence="16" id="KW-1185">Reference proteome</keyword>
<dbReference type="InterPro" id="IPR037066">
    <property type="entry name" value="Plug_dom_sf"/>
</dbReference>
<evidence type="ECO:0000259" key="13">
    <source>
        <dbReference type="Pfam" id="PF00593"/>
    </source>
</evidence>
<dbReference type="PROSITE" id="PS50012">
    <property type="entry name" value="RCC1_3"/>
    <property type="match status" value="1"/>
</dbReference>
<comment type="subcellular location">
    <subcellularLocation>
        <location evidence="1 10">Cell outer membrane</location>
        <topology evidence="1 10">Multi-pass membrane protein</topology>
    </subcellularLocation>
</comment>
<dbReference type="Pfam" id="PF07715">
    <property type="entry name" value="Plug"/>
    <property type="match status" value="1"/>
</dbReference>
<keyword evidence="9 10" id="KW-0998">Cell outer membrane</keyword>